<feature type="region of interest" description="Disordered" evidence="1">
    <location>
        <begin position="1"/>
        <end position="21"/>
    </location>
</feature>
<gene>
    <name evidence="2" type="ORF">PoB_002398900</name>
</gene>
<feature type="compositionally biased region" description="Basic and acidic residues" evidence="1">
    <location>
        <begin position="1"/>
        <end position="11"/>
    </location>
</feature>
<evidence type="ECO:0000313" key="2">
    <source>
        <dbReference type="EMBL" id="GFN97483.1"/>
    </source>
</evidence>
<feature type="compositionally biased region" description="Basic residues" evidence="1">
    <location>
        <begin position="66"/>
        <end position="78"/>
    </location>
</feature>
<keyword evidence="3" id="KW-1185">Reference proteome</keyword>
<evidence type="ECO:0000313" key="3">
    <source>
        <dbReference type="Proteomes" id="UP000735302"/>
    </source>
</evidence>
<dbReference type="EMBL" id="BLXT01002778">
    <property type="protein sequence ID" value="GFN97483.1"/>
    <property type="molecule type" value="Genomic_DNA"/>
</dbReference>
<reference evidence="2 3" key="1">
    <citation type="journal article" date="2021" name="Elife">
        <title>Chloroplast acquisition without the gene transfer in kleptoplastic sea slugs, Plakobranchus ocellatus.</title>
        <authorList>
            <person name="Maeda T."/>
            <person name="Takahashi S."/>
            <person name="Yoshida T."/>
            <person name="Shimamura S."/>
            <person name="Takaki Y."/>
            <person name="Nagai Y."/>
            <person name="Toyoda A."/>
            <person name="Suzuki Y."/>
            <person name="Arimoto A."/>
            <person name="Ishii H."/>
            <person name="Satoh N."/>
            <person name="Nishiyama T."/>
            <person name="Hasebe M."/>
            <person name="Maruyama T."/>
            <person name="Minagawa J."/>
            <person name="Obokata J."/>
            <person name="Shigenobu S."/>
        </authorList>
    </citation>
    <scope>NUCLEOTIDE SEQUENCE [LARGE SCALE GENOMIC DNA]</scope>
</reference>
<sequence length="110" mass="13416">MEVLREAEKYEASIQENTKPTNNVMRREGLNMLVKVEREKSREQRKDKIHFPGRSHLMDDDDRNCKGHNFRHKKKSRHLAGNDRRQCEAPNRFNYPSMGYQFRIRWQREE</sequence>
<evidence type="ECO:0000256" key="1">
    <source>
        <dbReference type="SAM" id="MobiDB-lite"/>
    </source>
</evidence>
<proteinExistence type="predicted"/>
<comment type="caution">
    <text evidence="2">The sequence shown here is derived from an EMBL/GenBank/DDBJ whole genome shotgun (WGS) entry which is preliminary data.</text>
</comment>
<protein>
    <submittedName>
        <fullName evidence="2">Uncharacterized protein</fullName>
    </submittedName>
</protein>
<name>A0AAV3ZQ77_9GAST</name>
<dbReference type="AlphaFoldDB" id="A0AAV3ZQ77"/>
<accession>A0AAV3ZQ77</accession>
<dbReference type="Proteomes" id="UP000735302">
    <property type="component" value="Unassembled WGS sequence"/>
</dbReference>
<feature type="region of interest" description="Disordered" evidence="1">
    <location>
        <begin position="60"/>
        <end position="92"/>
    </location>
</feature>
<organism evidence="2 3">
    <name type="scientific">Plakobranchus ocellatus</name>
    <dbReference type="NCBI Taxonomy" id="259542"/>
    <lineage>
        <taxon>Eukaryota</taxon>
        <taxon>Metazoa</taxon>
        <taxon>Spiralia</taxon>
        <taxon>Lophotrochozoa</taxon>
        <taxon>Mollusca</taxon>
        <taxon>Gastropoda</taxon>
        <taxon>Heterobranchia</taxon>
        <taxon>Euthyneura</taxon>
        <taxon>Panpulmonata</taxon>
        <taxon>Sacoglossa</taxon>
        <taxon>Placobranchoidea</taxon>
        <taxon>Plakobranchidae</taxon>
        <taxon>Plakobranchus</taxon>
    </lineage>
</organism>